<dbReference type="GO" id="GO:0046983">
    <property type="term" value="F:protein dimerization activity"/>
    <property type="evidence" value="ECO:0007669"/>
    <property type="project" value="InterPro"/>
</dbReference>
<protein>
    <recommendedName>
        <fullName evidence="1">HAT C-terminal dimerisation domain-containing protein</fullName>
    </recommendedName>
</protein>
<evidence type="ECO:0000313" key="3">
    <source>
        <dbReference type="Proteomes" id="UP001458880"/>
    </source>
</evidence>
<dbReference type="InterPro" id="IPR008906">
    <property type="entry name" value="HATC_C_dom"/>
</dbReference>
<feature type="domain" description="HAT C-terminal dimerisation" evidence="1">
    <location>
        <begin position="397"/>
        <end position="454"/>
    </location>
</feature>
<sequence length="486" mass="56403">MLMVYQPVFKGSSKTIQNELLDAMLMVYQEQVSSEIKAADFISVIADEMTDVSNQFQLVIVNKFQVRLKQPTSYRYIVNGRPVERFWKFLIPNRGDDANSLSASILNEINSLVGDPQKVIAQSYDGAAVMSGAIHGVQRHLRDHYPRANFVHCYAHETNLIISHATSTSLNCRIFFANLNGLCQFFSASPQQRLEEFLPRSSKINTTVNAIYEHRLGIIEALERIEEEASLQTTIREAGANLRILGEENFIYWLSFFHKIMPHVEKFFRRILSTDDQLVIKEENDSDHQPSKRRRLTDGGQRWRETIEVCDIILREIKTRFRYTGHLILANLISFKQFSSFQKKFPEDCLKEAVKFYPCLNESRLRTQLSVLYSREEFRQNKEVSAVGLLGLLLDGLSDTFNEVVKLLKIIITIPMTTPEADRQFSLLKRIKTFLANTRKEDRLNALTMLSCEKEFINDFPNFNEKVIELFCKSQTRQMDFVYRQM</sequence>
<dbReference type="PANTHER" id="PTHR45749:SF28">
    <property type="entry name" value="ZINC FINGER MYM-TYPE PROTEIN 1-LIKE-RELATED"/>
    <property type="match status" value="1"/>
</dbReference>
<name>A0AAW1LTR7_POPJA</name>
<dbReference type="Proteomes" id="UP001458880">
    <property type="component" value="Unassembled WGS sequence"/>
</dbReference>
<dbReference type="Pfam" id="PF05699">
    <property type="entry name" value="Dimer_Tnp_hAT"/>
    <property type="match status" value="1"/>
</dbReference>
<evidence type="ECO:0000259" key="1">
    <source>
        <dbReference type="Pfam" id="PF05699"/>
    </source>
</evidence>
<dbReference type="AlphaFoldDB" id="A0AAW1LTR7"/>
<reference evidence="2 3" key="1">
    <citation type="journal article" date="2024" name="BMC Genomics">
        <title>De novo assembly and annotation of Popillia japonica's genome with initial clues to its potential as an invasive pest.</title>
        <authorList>
            <person name="Cucini C."/>
            <person name="Boschi S."/>
            <person name="Funari R."/>
            <person name="Cardaioli E."/>
            <person name="Iannotti N."/>
            <person name="Marturano G."/>
            <person name="Paoli F."/>
            <person name="Bruttini M."/>
            <person name="Carapelli A."/>
            <person name="Frati F."/>
            <person name="Nardi F."/>
        </authorList>
    </citation>
    <scope>NUCLEOTIDE SEQUENCE [LARGE SCALE GENOMIC DNA]</scope>
    <source>
        <strain evidence="2">DMR45628</strain>
    </source>
</reference>
<dbReference type="PANTHER" id="PTHR45749">
    <property type="match status" value="1"/>
</dbReference>
<gene>
    <name evidence="2" type="ORF">QE152_g11322</name>
</gene>
<organism evidence="2 3">
    <name type="scientific">Popillia japonica</name>
    <name type="common">Japanese beetle</name>
    <dbReference type="NCBI Taxonomy" id="7064"/>
    <lineage>
        <taxon>Eukaryota</taxon>
        <taxon>Metazoa</taxon>
        <taxon>Ecdysozoa</taxon>
        <taxon>Arthropoda</taxon>
        <taxon>Hexapoda</taxon>
        <taxon>Insecta</taxon>
        <taxon>Pterygota</taxon>
        <taxon>Neoptera</taxon>
        <taxon>Endopterygota</taxon>
        <taxon>Coleoptera</taxon>
        <taxon>Polyphaga</taxon>
        <taxon>Scarabaeiformia</taxon>
        <taxon>Scarabaeidae</taxon>
        <taxon>Rutelinae</taxon>
        <taxon>Popillia</taxon>
    </lineage>
</organism>
<proteinExistence type="predicted"/>
<dbReference type="SUPFAM" id="SSF53098">
    <property type="entry name" value="Ribonuclease H-like"/>
    <property type="match status" value="1"/>
</dbReference>
<comment type="caution">
    <text evidence="2">The sequence shown here is derived from an EMBL/GenBank/DDBJ whole genome shotgun (WGS) entry which is preliminary data.</text>
</comment>
<evidence type="ECO:0000313" key="2">
    <source>
        <dbReference type="EMBL" id="KAK9736775.1"/>
    </source>
</evidence>
<dbReference type="InterPro" id="IPR012337">
    <property type="entry name" value="RNaseH-like_sf"/>
</dbReference>
<keyword evidence="3" id="KW-1185">Reference proteome</keyword>
<dbReference type="EMBL" id="JASPKY010000109">
    <property type="protein sequence ID" value="KAK9736775.1"/>
    <property type="molecule type" value="Genomic_DNA"/>
</dbReference>
<accession>A0AAW1LTR7</accession>